<keyword evidence="2" id="KW-1133">Transmembrane helix</keyword>
<sequence>MRLTSRRDDDADVIRARLRVLLDEGRRSSGWLPTDDEPEEVPRTGVAFLRRPVAGIPEQDDDPRDDDHDHHEHGDDDEPPGEDPRDRLPHGLGRHRAPERTVRVDPGRRGSWALWAAGLVAALAVAGWTWLDRPTVQPAPPPADAATATTTDGAAPTDGATPASPAVGAASGARATVVVSVVGLVATPGLVTLPEGARVADAVAAAGGLLPEADPASVNLAAVVTDGQQVAVGVPGAVAAPASGTSGGGASGGPVDLNAATVGDLDALPGIGPVLAQRIVDHRTEHGRFASVEQLDDVPGIGPAIYAALADLVRV</sequence>
<dbReference type="PANTHER" id="PTHR21180">
    <property type="entry name" value="ENDONUCLEASE/EXONUCLEASE/PHOSPHATASE FAMILY DOMAIN-CONTAINING PROTEIN 1"/>
    <property type="match status" value="1"/>
</dbReference>
<evidence type="ECO:0000256" key="1">
    <source>
        <dbReference type="SAM" id="MobiDB-lite"/>
    </source>
</evidence>
<dbReference type="SUPFAM" id="SSF47781">
    <property type="entry name" value="RuvA domain 2-like"/>
    <property type="match status" value="1"/>
</dbReference>
<feature type="region of interest" description="Disordered" evidence="1">
    <location>
        <begin position="25"/>
        <end position="106"/>
    </location>
</feature>
<feature type="region of interest" description="Disordered" evidence="1">
    <location>
        <begin position="135"/>
        <end position="167"/>
    </location>
</feature>
<feature type="domain" description="Helix-hairpin-helix DNA-binding motif class 1" evidence="3">
    <location>
        <begin position="293"/>
        <end position="312"/>
    </location>
</feature>
<organism evidence="4 5">
    <name type="scientific">Geodermatophilus maliterrae</name>
    <dbReference type="NCBI Taxonomy" id="3162531"/>
    <lineage>
        <taxon>Bacteria</taxon>
        <taxon>Bacillati</taxon>
        <taxon>Actinomycetota</taxon>
        <taxon>Actinomycetes</taxon>
        <taxon>Geodermatophilales</taxon>
        <taxon>Geodermatophilaceae</taxon>
        <taxon>Geodermatophilus</taxon>
    </lineage>
</organism>
<dbReference type="GO" id="GO:0003677">
    <property type="term" value="F:DNA binding"/>
    <property type="evidence" value="ECO:0007669"/>
    <property type="project" value="UniProtKB-KW"/>
</dbReference>
<dbReference type="InterPro" id="IPR051675">
    <property type="entry name" value="Endo/Exo/Phosphatase_dom_1"/>
</dbReference>
<dbReference type="Pfam" id="PF12836">
    <property type="entry name" value="HHH_3"/>
    <property type="match status" value="1"/>
</dbReference>
<keyword evidence="2" id="KW-0472">Membrane</keyword>
<name>A0ABV3XKN0_9ACTN</name>
<keyword evidence="2" id="KW-0812">Transmembrane</keyword>
<dbReference type="Gene3D" id="3.10.560.10">
    <property type="entry name" value="Outer membrane lipoprotein wza domain like"/>
    <property type="match status" value="1"/>
</dbReference>
<gene>
    <name evidence="4" type="ORF">ABQ292_22500</name>
</gene>
<evidence type="ECO:0000313" key="5">
    <source>
        <dbReference type="Proteomes" id="UP001560045"/>
    </source>
</evidence>
<dbReference type="InterPro" id="IPR003583">
    <property type="entry name" value="Hlx-hairpin-Hlx_DNA-bd_motif"/>
</dbReference>
<keyword evidence="5" id="KW-1185">Reference proteome</keyword>
<evidence type="ECO:0000256" key="2">
    <source>
        <dbReference type="SAM" id="Phobius"/>
    </source>
</evidence>
<feature type="compositionally biased region" description="Basic and acidic residues" evidence="1">
    <location>
        <begin position="65"/>
        <end position="74"/>
    </location>
</feature>
<comment type="caution">
    <text evidence="4">The sequence shown here is derived from an EMBL/GenBank/DDBJ whole genome shotgun (WGS) entry which is preliminary data.</text>
</comment>
<accession>A0ABV3XKN0</accession>
<dbReference type="RefSeq" id="WP_369209942.1">
    <property type="nucleotide sequence ID" value="NZ_JBFNXQ010000107.1"/>
</dbReference>
<dbReference type="Proteomes" id="UP001560045">
    <property type="component" value="Unassembled WGS sequence"/>
</dbReference>
<dbReference type="InterPro" id="IPR010994">
    <property type="entry name" value="RuvA_2-like"/>
</dbReference>
<dbReference type="InterPro" id="IPR019554">
    <property type="entry name" value="Soluble_ligand-bd"/>
</dbReference>
<feature type="transmembrane region" description="Helical" evidence="2">
    <location>
        <begin position="112"/>
        <end position="131"/>
    </location>
</feature>
<protein>
    <submittedName>
        <fullName evidence="4">ComEA family DNA-binding protein</fullName>
    </submittedName>
</protein>
<reference evidence="4 5" key="1">
    <citation type="submission" date="2024-06" db="EMBL/GenBank/DDBJ databases">
        <title>Draft genome sequence of Geodermatophilus badlandi, a novel member of the Geodermatophilaceae isolated from badland sedimentary rocks in the Red desert, Wyoming, USA.</title>
        <authorList>
            <person name="Ben Tekaya S."/>
            <person name="Nouioui I."/>
            <person name="Flores G.M."/>
            <person name="Shaal M.N."/>
            <person name="Bredoire F."/>
            <person name="Basile F."/>
            <person name="Van Diepen L."/>
            <person name="Ward N.L."/>
        </authorList>
    </citation>
    <scope>NUCLEOTIDE SEQUENCE [LARGE SCALE GENOMIC DNA]</scope>
    <source>
        <strain evidence="4 5">WL48A</strain>
    </source>
</reference>
<evidence type="ECO:0000259" key="3">
    <source>
        <dbReference type="SMART" id="SM00278"/>
    </source>
</evidence>
<dbReference type="PANTHER" id="PTHR21180:SF32">
    <property type="entry name" value="ENDONUCLEASE_EXONUCLEASE_PHOSPHATASE FAMILY DOMAIN-CONTAINING PROTEIN 1"/>
    <property type="match status" value="1"/>
</dbReference>
<proteinExistence type="predicted"/>
<dbReference type="SMART" id="SM00278">
    <property type="entry name" value="HhH1"/>
    <property type="match status" value="2"/>
</dbReference>
<feature type="compositionally biased region" description="Low complexity" evidence="1">
    <location>
        <begin position="144"/>
        <end position="167"/>
    </location>
</feature>
<evidence type="ECO:0000313" key="4">
    <source>
        <dbReference type="EMBL" id="MEX5721129.1"/>
    </source>
</evidence>
<dbReference type="Gene3D" id="1.10.150.320">
    <property type="entry name" value="Photosystem II 12 kDa extrinsic protein"/>
    <property type="match status" value="1"/>
</dbReference>
<feature type="compositionally biased region" description="Basic and acidic residues" evidence="1">
    <location>
        <begin position="96"/>
        <end position="106"/>
    </location>
</feature>
<dbReference type="Pfam" id="PF10531">
    <property type="entry name" value="SLBB"/>
    <property type="match status" value="1"/>
</dbReference>
<dbReference type="EMBL" id="JBFNXQ010000107">
    <property type="protein sequence ID" value="MEX5721129.1"/>
    <property type="molecule type" value="Genomic_DNA"/>
</dbReference>
<feature type="domain" description="Helix-hairpin-helix DNA-binding motif class 1" evidence="3">
    <location>
        <begin position="263"/>
        <end position="282"/>
    </location>
</feature>
<keyword evidence="4" id="KW-0238">DNA-binding</keyword>